<organism evidence="2 3">
    <name type="scientific">Vibrio halioticoli NBRC 102217</name>
    <dbReference type="NCBI Taxonomy" id="1219072"/>
    <lineage>
        <taxon>Bacteria</taxon>
        <taxon>Pseudomonadati</taxon>
        <taxon>Pseudomonadota</taxon>
        <taxon>Gammaproteobacteria</taxon>
        <taxon>Vibrionales</taxon>
        <taxon>Vibrionaceae</taxon>
        <taxon>Vibrio</taxon>
    </lineage>
</organism>
<proteinExistence type="predicted"/>
<feature type="transmembrane region" description="Helical" evidence="1">
    <location>
        <begin position="128"/>
        <end position="147"/>
    </location>
</feature>
<name>V5FH34_9VIBR</name>
<feature type="transmembrane region" description="Helical" evidence="1">
    <location>
        <begin position="311"/>
        <end position="334"/>
    </location>
</feature>
<keyword evidence="1" id="KW-0472">Membrane</keyword>
<feature type="transmembrane region" description="Helical" evidence="1">
    <location>
        <begin position="397"/>
        <end position="417"/>
    </location>
</feature>
<dbReference type="eggNOG" id="COG3307">
    <property type="taxonomic scope" value="Bacteria"/>
</dbReference>
<evidence type="ECO:0008006" key="4">
    <source>
        <dbReference type="Google" id="ProtNLM"/>
    </source>
</evidence>
<accession>V5FH34</accession>
<feature type="transmembrane region" description="Helical" evidence="1">
    <location>
        <begin position="235"/>
        <end position="259"/>
    </location>
</feature>
<feature type="transmembrane region" description="Helical" evidence="1">
    <location>
        <begin position="7"/>
        <end position="28"/>
    </location>
</feature>
<gene>
    <name evidence="2" type="ORF">VHA01S_004_01195</name>
</gene>
<comment type="caution">
    <text evidence="2">The sequence shown here is derived from an EMBL/GenBank/DDBJ whole genome shotgun (WGS) entry which is preliminary data.</text>
</comment>
<feature type="transmembrane region" description="Helical" evidence="1">
    <location>
        <begin position="100"/>
        <end position="116"/>
    </location>
</feature>
<dbReference type="EMBL" id="BAUJ01000004">
    <property type="protein sequence ID" value="GAD88347.1"/>
    <property type="molecule type" value="Genomic_DNA"/>
</dbReference>
<feature type="transmembrane region" description="Helical" evidence="1">
    <location>
        <begin position="196"/>
        <end position="223"/>
    </location>
</feature>
<dbReference type="RefSeq" id="WP_023402734.1">
    <property type="nucleotide sequence ID" value="NZ_BAUJ01000004.1"/>
</dbReference>
<keyword evidence="1" id="KW-1133">Transmembrane helix</keyword>
<keyword evidence="1" id="KW-0812">Transmembrane</keyword>
<feature type="transmembrane region" description="Helical" evidence="1">
    <location>
        <begin position="68"/>
        <end position="88"/>
    </location>
</feature>
<dbReference type="AlphaFoldDB" id="V5FH34"/>
<dbReference type="Proteomes" id="UP000017800">
    <property type="component" value="Unassembled WGS sequence"/>
</dbReference>
<evidence type="ECO:0000313" key="2">
    <source>
        <dbReference type="EMBL" id="GAD88347.1"/>
    </source>
</evidence>
<sequence>MHFLKQRYALSTIILVIVALFSFNLYVLPDQQVLMYDYKRLFLCAILVFVALNLVFSHTLRERLVGRFASSSCLVKSLVVVFLGFAFFADLFGLFPHKAIPLYFYIVGLFFLILRFTLEKPSAITFRLFSWVIGLSFGSVFVGYTVATFYGEGATIFTILSYVNPRFLNQVQIWLVIPSLYIVLVSKKRASYLMPILNFAMMFALDARGLAIASFIGIMLWLIIERHHRIQLVKITILSLFLGFLVSVLFLTPLPSYLMHGEISSSLLDLRATSSGRMEIWRNALGMYQFWGLGGNGYICTSILEIRPHNSILTVLLNWGVIPAICYITLAMILLKQVVFEKSKRYRIIGLSLISGLVLSLVSNVLDSPFSLLLACMFTGWFCGRTKLTSTKTHSKWAHALLAITSIIIIVCISYKVSDRVKNNFYIDLKQEKLAPQFWLANNCPDIRSVKSTTTDKH</sequence>
<evidence type="ECO:0000313" key="3">
    <source>
        <dbReference type="Proteomes" id="UP000017800"/>
    </source>
</evidence>
<evidence type="ECO:0000256" key="1">
    <source>
        <dbReference type="SAM" id="Phobius"/>
    </source>
</evidence>
<feature type="transmembrane region" description="Helical" evidence="1">
    <location>
        <begin position="40"/>
        <end position="56"/>
    </location>
</feature>
<feature type="transmembrane region" description="Helical" evidence="1">
    <location>
        <begin position="346"/>
        <end position="363"/>
    </location>
</feature>
<reference evidence="2 3" key="1">
    <citation type="submission" date="2013-10" db="EMBL/GenBank/DDBJ databases">
        <authorList>
            <person name="Ichikawa N."/>
            <person name="Kimura A."/>
            <person name="Ohji S."/>
            <person name="Hosoyama A."/>
            <person name="Fujita N."/>
        </authorList>
    </citation>
    <scope>NUCLEOTIDE SEQUENCE [LARGE SCALE GENOMIC DNA]</scope>
    <source>
        <strain evidence="2 3">NBRC 102217</strain>
    </source>
</reference>
<protein>
    <recommendedName>
        <fullName evidence="4">O-antigen polymerase</fullName>
    </recommendedName>
</protein>
<dbReference type="OrthoDB" id="5906412at2"/>
<keyword evidence="3" id="KW-1185">Reference proteome</keyword>
<reference evidence="2 3" key="2">
    <citation type="submission" date="2013-11" db="EMBL/GenBank/DDBJ databases">
        <title>Whole genome shotgun sequence of Vibrio halioticoli NBRC 102217.</title>
        <authorList>
            <person name="Isaki S."/>
            <person name="Kimura A."/>
            <person name="Ohji S."/>
            <person name="Hosoyama A."/>
            <person name="Fujita N."/>
            <person name="Hashimoto M."/>
            <person name="Hosoyama Y."/>
            <person name="Yamazoe A."/>
        </authorList>
    </citation>
    <scope>NUCLEOTIDE SEQUENCE [LARGE SCALE GENOMIC DNA]</scope>
    <source>
        <strain evidence="2 3">NBRC 102217</strain>
    </source>
</reference>